<proteinExistence type="predicted"/>
<accession>B3QUZ9</accession>
<dbReference type="NCBIfam" id="TIGR02352">
    <property type="entry name" value="thiamin_ThiO"/>
    <property type="match status" value="1"/>
</dbReference>
<sequence>MTQQEKPVVIIGGGIIGLSLGWQLLRRSVPVTIIERDVAGHSASWASAGMIAPHAEAGFEDLDLLRLDRASLRAYPQFLDELKEDSGQTVELDTRGTMIVSLDRDDTEWLRRLYDFRELLGLRVEWMGGTRARDMEPALSPKVVAAMWLPEDAQVENRELMTALRTAFLHRGGTLLEHTEALEVCHKDGKATAVKTKDDEIAASKVILAAGSWSRLIKGIPEEWLPPVRPVKGQVMTGTMDETCTLSMMIRSPRIYLAPKLNGRISIGASTEEKGFHTTPTIGVFRDILDEAWRTVPSIYDLEIVEFIAGLRPGSRDHAPIIGKIGMDNLIYATGHYRHGILLAPVTAYELVKVIMNDEAPELLAPFSPNRFLKS</sequence>
<dbReference type="SUPFAM" id="SSF54373">
    <property type="entry name" value="FAD-linked reductases, C-terminal domain"/>
    <property type="match status" value="1"/>
</dbReference>
<keyword evidence="4" id="KW-0472">Membrane</keyword>
<evidence type="ECO:0000259" key="5">
    <source>
        <dbReference type="Pfam" id="PF01266"/>
    </source>
</evidence>
<evidence type="ECO:0000256" key="1">
    <source>
        <dbReference type="ARBA" id="ARBA00004948"/>
    </source>
</evidence>
<dbReference type="HOGENOM" id="CLU_007884_4_5_10"/>
<dbReference type="GO" id="GO:0009229">
    <property type="term" value="P:thiamine diphosphate biosynthetic process"/>
    <property type="evidence" value="ECO:0007669"/>
    <property type="project" value="UniProtKB-UniPathway"/>
</dbReference>
<reference evidence="6 7" key="1">
    <citation type="submission" date="2008-06" db="EMBL/GenBank/DDBJ databases">
        <title>Complete sequence of Chloroherpeton thalassium ATCC 35110.</title>
        <authorList>
            <consortium name="US DOE Joint Genome Institute"/>
            <person name="Lucas S."/>
            <person name="Copeland A."/>
            <person name="Lapidus A."/>
            <person name="Glavina del Rio T."/>
            <person name="Dalin E."/>
            <person name="Tice H."/>
            <person name="Bruce D."/>
            <person name="Goodwin L."/>
            <person name="Pitluck S."/>
            <person name="Schmutz J."/>
            <person name="Larimer F."/>
            <person name="Land M."/>
            <person name="Hauser L."/>
            <person name="Kyrpides N."/>
            <person name="Mikhailova N."/>
            <person name="Liu Z."/>
            <person name="Li T."/>
            <person name="Zhao F."/>
            <person name="Overmann J."/>
            <person name="Bryant D.A."/>
            <person name="Richardson P."/>
        </authorList>
    </citation>
    <scope>NUCLEOTIDE SEQUENCE [LARGE SCALE GENOMIC DNA]</scope>
    <source>
        <strain evidence="7">ATCC 35110 / GB-78</strain>
    </source>
</reference>
<feature type="domain" description="FAD dependent oxidoreductase" evidence="5">
    <location>
        <begin position="8"/>
        <end position="352"/>
    </location>
</feature>
<dbReference type="GO" id="GO:0050660">
    <property type="term" value="F:flavin adenine dinucleotide binding"/>
    <property type="evidence" value="ECO:0007669"/>
    <property type="project" value="InterPro"/>
</dbReference>
<dbReference type="InterPro" id="IPR006076">
    <property type="entry name" value="FAD-dep_OxRdtase"/>
</dbReference>
<dbReference type="eggNOG" id="COG0665">
    <property type="taxonomic scope" value="Bacteria"/>
</dbReference>
<evidence type="ECO:0000256" key="3">
    <source>
        <dbReference type="ARBA" id="ARBA00023002"/>
    </source>
</evidence>
<feature type="transmembrane region" description="Helical" evidence="4">
    <location>
        <begin position="7"/>
        <end position="25"/>
    </location>
</feature>
<dbReference type="EMBL" id="CP001100">
    <property type="protein sequence ID" value="ACF14500.1"/>
    <property type="molecule type" value="Genomic_DNA"/>
</dbReference>
<dbReference type="PANTHER" id="PTHR13847:SF289">
    <property type="entry name" value="GLYCINE OXIDASE"/>
    <property type="match status" value="1"/>
</dbReference>
<dbReference type="Gene3D" id="3.50.50.60">
    <property type="entry name" value="FAD/NAD(P)-binding domain"/>
    <property type="match status" value="1"/>
</dbReference>
<organism evidence="6 7">
    <name type="scientific">Chloroherpeton thalassium (strain ATCC 35110 / GB-78)</name>
    <dbReference type="NCBI Taxonomy" id="517418"/>
    <lineage>
        <taxon>Bacteria</taxon>
        <taxon>Pseudomonadati</taxon>
        <taxon>Chlorobiota</taxon>
        <taxon>Chlorobiia</taxon>
        <taxon>Chlorobiales</taxon>
        <taxon>Chloroherpetonaceae</taxon>
        <taxon>Chloroherpeton</taxon>
    </lineage>
</organism>
<evidence type="ECO:0000256" key="4">
    <source>
        <dbReference type="SAM" id="Phobius"/>
    </source>
</evidence>
<keyword evidence="4" id="KW-0812">Transmembrane</keyword>
<dbReference type="KEGG" id="cts:Ctha_2048"/>
<dbReference type="InterPro" id="IPR036188">
    <property type="entry name" value="FAD/NAD-bd_sf"/>
</dbReference>
<keyword evidence="4" id="KW-1133">Transmembrane helix</keyword>
<dbReference type="InterPro" id="IPR012727">
    <property type="entry name" value="Gly_oxidase_ThiO"/>
</dbReference>
<keyword evidence="2" id="KW-0784">Thiamine biosynthesis</keyword>
<comment type="pathway">
    <text evidence="1">Cofactor biosynthesis; thiamine diphosphate biosynthesis.</text>
</comment>
<dbReference type="Gene3D" id="3.30.9.10">
    <property type="entry name" value="D-Amino Acid Oxidase, subunit A, domain 2"/>
    <property type="match status" value="1"/>
</dbReference>
<dbReference type="OrthoDB" id="9794226at2"/>
<dbReference type="STRING" id="517418.Ctha_2048"/>
<evidence type="ECO:0000256" key="2">
    <source>
        <dbReference type="ARBA" id="ARBA00022977"/>
    </source>
</evidence>
<name>B3QUZ9_CHLT3</name>
<dbReference type="UniPathway" id="UPA00060"/>
<evidence type="ECO:0000313" key="6">
    <source>
        <dbReference type="EMBL" id="ACF14500.1"/>
    </source>
</evidence>
<dbReference type="GO" id="GO:0009228">
    <property type="term" value="P:thiamine biosynthetic process"/>
    <property type="evidence" value="ECO:0007669"/>
    <property type="project" value="UniProtKB-KW"/>
</dbReference>
<evidence type="ECO:0000313" key="7">
    <source>
        <dbReference type="Proteomes" id="UP000001208"/>
    </source>
</evidence>
<dbReference type="Proteomes" id="UP000001208">
    <property type="component" value="Chromosome"/>
</dbReference>
<protein>
    <submittedName>
        <fullName evidence="6">Glycine oxidase ThiO</fullName>
    </submittedName>
</protein>
<dbReference type="PANTHER" id="PTHR13847">
    <property type="entry name" value="SARCOSINE DEHYDROGENASE-RELATED"/>
    <property type="match status" value="1"/>
</dbReference>
<dbReference type="AlphaFoldDB" id="B3QUZ9"/>
<dbReference type="Pfam" id="PF01266">
    <property type="entry name" value="DAO"/>
    <property type="match status" value="1"/>
</dbReference>
<dbReference type="SUPFAM" id="SSF51905">
    <property type="entry name" value="FAD/NAD(P)-binding domain"/>
    <property type="match status" value="1"/>
</dbReference>
<keyword evidence="3" id="KW-0560">Oxidoreductase</keyword>
<keyword evidence="7" id="KW-1185">Reference proteome</keyword>
<dbReference type="RefSeq" id="WP_012500583.1">
    <property type="nucleotide sequence ID" value="NC_011026.1"/>
</dbReference>
<gene>
    <name evidence="6" type="ordered locus">Ctha_2048</name>
</gene>
<dbReference type="GO" id="GO:0005737">
    <property type="term" value="C:cytoplasm"/>
    <property type="evidence" value="ECO:0007669"/>
    <property type="project" value="TreeGrafter"/>
</dbReference>
<dbReference type="GO" id="GO:0016491">
    <property type="term" value="F:oxidoreductase activity"/>
    <property type="evidence" value="ECO:0007669"/>
    <property type="project" value="UniProtKB-KW"/>
</dbReference>